<comment type="caution">
    <text evidence="2">The sequence shown here is derived from an EMBL/GenBank/DDBJ whole genome shotgun (WGS) entry which is preliminary data.</text>
</comment>
<sequence length="223" mass="25232">MRRKRRQRERRSIVLPLSLFLIFAAILCSASYFLKTTIEPNLEEIGKMRAKTLVTRMVNKAINDQFHEETDTENLIIRKTNDKGETEMIQADTKAMNLLITEISKELQAEYRRMEEDKIDVPLGAVLGSQILSEHGPKIDVKVIPLSVSGIDFKTEFETKGINQTKYKVYIILKSQVKVLAPLSSSTFDMSSTVLIAEAVILGSVPNSYVQVPKENILDVTEE</sequence>
<feature type="transmembrane region" description="Helical" evidence="1">
    <location>
        <begin position="12"/>
        <end position="34"/>
    </location>
</feature>
<reference evidence="2 3" key="1">
    <citation type="submission" date="2022-06" db="EMBL/GenBank/DDBJ databases">
        <title>Isolation of gut microbiota from human fecal samples.</title>
        <authorList>
            <person name="Pamer E.G."/>
            <person name="Barat B."/>
            <person name="Waligurski E."/>
            <person name="Medina S."/>
            <person name="Paddock L."/>
            <person name="Mostad J."/>
        </authorList>
    </citation>
    <scope>NUCLEOTIDE SEQUENCE [LARGE SCALE GENOMIC DNA]</scope>
    <source>
        <strain evidence="2 3">SL.3.17</strain>
    </source>
</reference>
<name>A0ABT1RJG2_9FIRM</name>
<dbReference type="EMBL" id="JANFXK010000001">
    <property type="protein sequence ID" value="MCQ4635311.1"/>
    <property type="molecule type" value="Genomic_DNA"/>
</dbReference>
<keyword evidence="1" id="KW-0472">Membrane</keyword>
<dbReference type="Pfam" id="PF09560">
    <property type="entry name" value="Spore_YunB"/>
    <property type="match status" value="1"/>
</dbReference>
<dbReference type="InterPro" id="IPR014197">
    <property type="entry name" value="Sporulation_prot_YunB"/>
</dbReference>
<dbReference type="PIRSF" id="PIRSF021383">
    <property type="entry name" value="YunB"/>
    <property type="match status" value="1"/>
</dbReference>
<dbReference type="NCBIfam" id="TIGR02832">
    <property type="entry name" value="spo_yunB"/>
    <property type="match status" value="1"/>
</dbReference>
<accession>A0ABT1RJG2</accession>
<protein>
    <submittedName>
        <fullName evidence="2">Sporulation protein YunB</fullName>
    </submittedName>
</protein>
<evidence type="ECO:0000256" key="1">
    <source>
        <dbReference type="SAM" id="Phobius"/>
    </source>
</evidence>
<dbReference type="Proteomes" id="UP001524502">
    <property type="component" value="Unassembled WGS sequence"/>
</dbReference>
<keyword evidence="3" id="KW-1185">Reference proteome</keyword>
<keyword evidence="1" id="KW-1133">Transmembrane helix</keyword>
<proteinExistence type="predicted"/>
<organism evidence="2 3">
    <name type="scientific">Anaerovorax odorimutans</name>
    <dbReference type="NCBI Taxonomy" id="109327"/>
    <lineage>
        <taxon>Bacteria</taxon>
        <taxon>Bacillati</taxon>
        <taxon>Bacillota</taxon>
        <taxon>Clostridia</taxon>
        <taxon>Peptostreptococcales</taxon>
        <taxon>Anaerovoracaceae</taxon>
        <taxon>Anaerovorax</taxon>
    </lineage>
</organism>
<gene>
    <name evidence="2" type="primary">yunB</name>
    <name evidence="2" type="ORF">NE619_01095</name>
</gene>
<dbReference type="RefSeq" id="WP_256130508.1">
    <property type="nucleotide sequence ID" value="NZ_JANFXK010000001.1"/>
</dbReference>
<evidence type="ECO:0000313" key="2">
    <source>
        <dbReference type="EMBL" id="MCQ4635311.1"/>
    </source>
</evidence>
<evidence type="ECO:0000313" key="3">
    <source>
        <dbReference type="Proteomes" id="UP001524502"/>
    </source>
</evidence>
<keyword evidence="1" id="KW-0812">Transmembrane</keyword>